<dbReference type="InterPro" id="IPR018490">
    <property type="entry name" value="cNMP-bd_dom_sf"/>
</dbReference>
<keyword evidence="7" id="KW-0007">Acetylation</keyword>
<dbReference type="EC" id="3.5.1.2" evidence="3 7"/>
<feature type="binding site" evidence="7">
    <location>
        <position position="170"/>
    </location>
    <ligand>
        <name>substrate</name>
    </ligand>
</feature>
<dbReference type="InterPro" id="IPR002645">
    <property type="entry name" value="STAS_dom"/>
</dbReference>
<comment type="similarity">
    <text evidence="1 7">Belongs to the glutaminase family.</text>
</comment>
<dbReference type="InterPro" id="IPR012338">
    <property type="entry name" value="Beta-lactam/transpept-like"/>
</dbReference>
<dbReference type="InterPro" id="IPR000595">
    <property type="entry name" value="cNMP-bd_dom"/>
</dbReference>
<evidence type="ECO:0000259" key="9">
    <source>
        <dbReference type="PROSITE" id="PS50801"/>
    </source>
</evidence>
<dbReference type="GO" id="GO:0004359">
    <property type="term" value="F:glutaminase activity"/>
    <property type="evidence" value="ECO:0007669"/>
    <property type="project" value="UniProtKB-UniRule"/>
</dbReference>
<dbReference type="AlphaFoldDB" id="A0A3A4KT48"/>
<dbReference type="InterPro" id="IPR014710">
    <property type="entry name" value="RmlC-like_jellyroll"/>
</dbReference>
<dbReference type="GO" id="GO:0006537">
    <property type="term" value="P:glutamate biosynthetic process"/>
    <property type="evidence" value="ECO:0007669"/>
    <property type="project" value="TreeGrafter"/>
</dbReference>
<evidence type="ECO:0000256" key="4">
    <source>
        <dbReference type="ARBA" id="ARBA00022801"/>
    </source>
</evidence>
<name>A0A3A4KT48_9NOCA</name>
<evidence type="ECO:0000313" key="10">
    <source>
        <dbReference type="EMBL" id="RJO72933.1"/>
    </source>
</evidence>
<gene>
    <name evidence="7 10" type="primary">glsA</name>
    <name evidence="10" type="ORF">D5S18_21845</name>
</gene>
<dbReference type="CDD" id="cd00038">
    <property type="entry name" value="CAP_ED"/>
    <property type="match status" value="1"/>
</dbReference>
<proteinExistence type="inferred from homology"/>
<comment type="caution">
    <text evidence="10">The sequence shown here is derived from an EMBL/GenBank/DDBJ whole genome shotgun (WGS) entry which is preliminary data.</text>
</comment>
<dbReference type="Gene3D" id="3.30.750.24">
    <property type="entry name" value="STAS domain"/>
    <property type="match status" value="1"/>
</dbReference>
<feature type="binding site" evidence="7">
    <location>
        <position position="271"/>
    </location>
    <ligand>
        <name>substrate</name>
    </ligand>
</feature>
<dbReference type="PANTHER" id="PTHR12544">
    <property type="entry name" value="GLUTAMINASE"/>
    <property type="match status" value="1"/>
</dbReference>
<feature type="binding site" evidence="7">
    <location>
        <position position="253"/>
    </location>
    <ligand>
        <name>substrate</name>
    </ligand>
</feature>
<dbReference type="PROSITE" id="PS50801">
    <property type="entry name" value="STAS"/>
    <property type="match status" value="1"/>
</dbReference>
<comment type="catalytic activity">
    <reaction evidence="5 7">
        <text>L-glutamine + H2O = L-glutamate + NH4(+)</text>
        <dbReference type="Rhea" id="RHEA:15889"/>
        <dbReference type="ChEBI" id="CHEBI:15377"/>
        <dbReference type="ChEBI" id="CHEBI:28938"/>
        <dbReference type="ChEBI" id="CHEBI:29985"/>
        <dbReference type="ChEBI" id="CHEBI:58359"/>
        <dbReference type="EC" id="3.5.1.2"/>
    </reaction>
</comment>
<sequence length="621" mass="66938">MAKPEQPAPRPPEPGVVAAIVAEVYAHCRADTSGELADYIPELAAAQPDSFALCLATADGRIYGTGDTTTAFTIQSISKPFTYALALADRGPEAVAQRIDVEPSGEAFNEISLDPVTERPRNPMINAGAITAASLISGHNAKERFQRILDCYSRFAGRGLTMNEAVYASESRTGYRNRAIGYMLRSFGIIDSDPDEAVDRYFRQCSVEITCHDLAIMAATLANNGVNPGTGARALTAALTEQVLSVMTTCGMYNAAGDWVSTVGMPAKSGVGGGILAVLPGQIGIAVYSPRLDPHGNSVRGVAACRELSKRLELHFLHVTRAAQATIRSEYAVSDVPSRLRRSPQDLALLAEHGRRARVYELHGDLLFAGAERAVRVIEAQAGRLVALVVDLRRVGEVSAIAVRMLDALQRELAATGCRVALVDPDGKLGHNVSSLDPTDPRGRVFIDRDTATEWCEDIVLDQFRPIDQPPCTSLALPDHPALAALSPADRTRLTERFEIRTVARGEVIAERGSGRSGLYLILSGRVRITFEGADSREHRLVSLTAGMSFGEMPMLIGSPFVNEVRAETQVRVAVLSPDRFDRLTEHEPQLKLALMERLAAGAYAQMDAAVRAIAVRGADY</sequence>
<comment type="subunit">
    <text evidence="2 7">Homotetramer.</text>
</comment>
<dbReference type="OrthoDB" id="9788822at2"/>
<feature type="binding site" evidence="7">
    <location>
        <position position="201"/>
    </location>
    <ligand>
        <name>substrate</name>
    </ligand>
</feature>
<evidence type="ECO:0000256" key="5">
    <source>
        <dbReference type="ARBA" id="ARBA00049534"/>
    </source>
</evidence>
<dbReference type="SMART" id="SM00100">
    <property type="entry name" value="cNMP"/>
    <property type="match status" value="1"/>
</dbReference>
<reference evidence="10 11" key="1">
    <citation type="submission" date="2018-09" db="EMBL/GenBank/DDBJ databases">
        <title>YIM PH21274 draft genome.</title>
        <authorList>
            <person name="Miao C."/>
        </authorList>
    </citation>
    <scope>NUCLEOTIDE SEQUENCE [LARGE SCALE GENOMIC DNA]</scope>
    <source>
        <strain evidence="10 11">YIM PH 21724</strain>
    </source>
</reference>
<keyword evidence="4 7" id="KW-0378">Hydrolase</keyword>
<dbReference type="InterPro" id="IPR036513">
    <property type="entry name" value="STAS_dom_sf"/>
</dbReference>
<evidence type="ECO:0000256" key="2">
    <source>
        <dbReference type="ARBA" id="ARBA00011881"/>
    </source>
</evidence>
<dbReference type="NCBIfam" id="TIGR03814">
    <property type="entry name" value="Gln_ase"/>
    <property type="match status" value="1"/>
</dbReference>
<dbReference type="RefSeq" id="WP_120042953.1">
    <property type="nucleotide sequence ID" value="NZ_QZFU01000024.1"/>
</dbReference>
<evidence type="ECO:0000256" key="1">
    <source>
        <dbReference type="ARBA" id="ARBA00011076"/>
    </source>
</evidence>
<evidence type="ECO:0000256" key="7">
    <source>
        <dbReference type="HAMAP-Rule" id="MF_00313"/>
    </source>
</evidence>
<feature type="domain" description="STAS" evidence="9">
    <location>
        <begin position="359"/>
        <end position="429"/>
    </location>
</feature>
<evidence type="ECO:0000313" key="11">
    <source>
        <dbReference type="Proteomes" id="UP000266677"/>
    </source>
</evidence>
<dbReference type="SUPFAM" id="SSF56601">
    <property type="entry name" value="beta-lactamase/transpeptidase-like"/>
    <property type="match status" value="1"/>
</dbReference>
<dbReference type="Pfam" id="PF04960">
    <property type="entry name" value="Glutaminase"/>
    <property type="match status" value="1"/>
</dbReference>
<protein>
    <recommendedName>
        <fullName evidence="6 7">Glutaminase</fullName>
        <ecNumber evidence="3 7">3.5.1.2</ecNumber>
    </recommendedName>
</protein>
<dbReference type="SUPFAM" id="SSF52091">
    <property type="entry name" value="SpoIIaa-like"/>
    <property type="match status" value="1"/>
</dbReference>
<feature type="binding site" evidence="7">
    <location>
        <position position="177"/>
    </location>
    <ligand>
        <name>substrate</name>
    </ligand>
</feature>
<accession>A0A3A4KT48</accession>
<dbReference type="FunFam" id="3.40.710.10:FF:000005">
    <property type="entry name" value="Glutaminase"/>
    <property type="match status" value="1"/>
</dbReference>
<evidence type="ECO:0000259" key="8">
    <source>
        <dbReference type="PROSITE" id="PS50042"/>
    </source>
</evidence>
<dbReference type="HAMAP" id="MF_00313">
    <property type="entry name" value="Glutaminase"/>
    <property type="match status" value="1"/>
</dbReference>
<dbReference type="EMBL" id="QZFU01000024">
    <property type="protein sequence ID" value="RJO72933.1"/>
    <property type="molecule type" value="Genomic_DNA"/>
</dbReference>
<keyword evidence="11" id="KW-1185">Reference proteome</keyword>
<dbReference type="PROSITE" id="PS50042">
    <property type="entry name" value="CNMP_BINDING_3"/>
    <property type="match status" value="1"/>
</dbReference>
<feature type="domain" description="Cyclic nucleotide-binding" evidence="8">
    <location>
        <begin position="482"/>
        <end position="602"/>
    </location>
</feature>
<dbReference type="PANTHER" id="PTHR12544:SF29">
    <property type="entry name" value="GLUTAMINASE"/>
    <property type="match status" value="1"/>
</dbReference>
<dbReference type="Gene3D" id="2.60.120.10">
    <property type="entry name" value="Jelly Rolls"/>
    <property type="match status" value="1"/>
</dbReference>
<evidence type="ECO:0000256" key="3">
    <source>
        <dbReference type="ARBA" id="ARBA00012918"/>
    </source>
</evidence>
<feature type="binding site" evidence="7">
    <location>
        <position position="76"/>
    </location>
    <ligand>
        <name>substrate</name>
    </ligand>
</feature>
<feature type="binding site" evidence="7">
    <location>
        <position position="126"/>
    </location>
    <ligand>
        <name>substrate</name>
    </ligand>
</feature>
<dbReference type="InterPro" id="IPR015868">
    <property type="entry name" value="Glutaminase"/>
</dbReference>
<evidence type="ECO:0000256" key="6">
    <source>
        <dbReference type="ARBA" id="ARBA00070405"/>
    </source>
</evidence>
<dbReference type="Proteomes" id="UP000266677">
    <property type="component" value="Unassembled WGS sequence"/>
</dbReference>
<dbReference type="GO" id="GO:0006543">
    <property type="term" value="P:L-glutamine catabolic process"/>
    <property type="evidence" value="ECO:0007669"/>
    <property type="project" value="TreeGrafter"/>
</dbReference>
<dbReference type="Gene3D" id="3.40.710.10">
    <property type="entry name" value="DD-peptidase/beta-lactamase superfamily"/>
    <property type="match status" value="1"/>
</dbReference>
<dbReference type="Pfam" id="PF01740">
    <property type="entry name" value="STAS"/>
    <property type="match status" value="1"/>
</dbReference>
<dbReference type="Pfam" id="PF00027">
    <property type="entry name" value="cNMP_binding"/>
    <property type="match status" value="1"/>
</dbReference>
<organism evidence="10 11">
    <name type="scientific">Nocardia panacis</name>
    <dbReference type="NCBI Taxonomy" id="2340916"/>
    <lineage>
        <taxon>Bacteria</taxon>
        <taxon>Bacillati</taxon>
        <taxon>Actinomycetota</taxon>
        <taxon>Actinomycetes</taxon>
        <taxon>Mycobacteriales</taxon>
        <taxon>Nocardiaceae</taxon>
        <taxon>Nocardia</taxon>
    </lineage>
</organism>
<dbReference type="SUPFAM" id="SSF51206">
    <property type="entry name" value="cAMP-binding domain-like"/>
    <property type="match status" value="1"/>
</dbReference>